<sequence length="166" mass="19006">MLIYKDLLSGDELISDSYNMKESEDGFFYEVEGKWVTVGDVDVDIGANPSAEEEEDGIDSTSRKVVDVVDAFRLNEQPTYDKKQFLGWAKEWLKKVLEKLPEDQKDEFKAKSQPAIKFLIGMIKELQFFLGESMDQEGTLIFAYYADGASEPKFLYPKYALQEIKA</sequence>
<evidence type="ECO:0000256" key="1">
    <source>
        <dbReference type="PROSITE-ProRule" id="PRU01133"/>
    </source>
</evidence>
<name>A0ABR2YPI9_9CHLO</name>
<dbReference type="PANTHER" id="PTHR11991:SF0">
    <property type="entry name" value="TRANSLATIONALLY-CONTROLLED TUMOR PROTEIN"/>
    <property type="match status" value="1"/>
</dbReference>
<dbReference type="Gene3D" id="2.170.150.10">
    <property type="entry name" value="Metal Binding Protein, Guanine Nucleotide Exchange Factor, Chain A"/>
    <property type="match status" value="1"/>
</dbReference>
<dbReference type="EMBL" id="JALJOT010000007">
    <property type="protein sequence ID" value="KAK9908862.1"/>
    <property type="molecule type" value="Genomic_DNA"/>
</dbReference>
<keyword evidence="4" id="KW-1185">Reference proteome</keyword>
<dbReference type="PRINTS" id="PR01653">
    <property type="entry name" value="TCTPROTEIN"/>
</dbReference>
<dbReference type="InterPro" id="IPR018103">
    <property type="entry name" value="Translation_control_tumour_CS"/>
</dbReference>
<dbReference type="Proteomes" id="UP001491310">
    <property type="component" value="Unassembled WGS sequence"/>
</dbReference>
<proteinExistence type="inferred from homology"/>
<protein>
    <recommendedName>
        <fullName evidence="2">TCTP domain-containing protein</fullName>
    </recommendedName>
</protein>
<comment type="similarity">
    <text evidence="1">Belongs to the TCTP family.</text>
</comment>
<organism evidence="3 4">
    <name type="scientific">Coccomyxa subellipsoidea</name>
    <dbReference type="NCBI Taxonomy" id="248742"/>
    <lineage>
        <taxon>Eukaryota</taxon>
        <taxon>Viridiplantae</taxon>
        <taxon>Chlorophyta</taxon>
        <taxon>core chlorophytes</taxon>
        <taxon>Trebouxiophyceae</taxon>
        <taxon>Trebouxiophyceae incertae sedis</taxon>
        <taxon>Coccomyxaceae</taxon>
        <taxon>Coccomyxa</taxon>
    </lineage>
</organism>
<dbReference type="SUPFAM" id="SSF51316">
    <property type="entry name" value="Mss4-like"/>
    <property type="match status" value="1"/>
</dbReference>
<evidence type="ECO:0000313" key="4">
    <source>
        <dbReference type="Proteomes" id="UP001491310"/>
    </source>
</evidence>
<evidence type="ECO:0000259" key="2">
    <source>
        <dbReference type="PROSITE" id="PS51797"/>
    </source>
</evidence>
<accession>A0ABR2YPI9</accession>
<reference evidence="3 4" key="1">
    <citation type="journal article" date="2024" name="Nat. Commun.">
        <title>Phylogenomics reveals the evolutionary origins of lichenization in chlorophyte algae.</title>
        <authorList>
            <person name="Puginier C."/>
            <person name="Libourel C."/>
            <person name="Otte J."/>
            <person name="Skaloud P."/>
            <person name="Haon M."/>
            <person name="Grisel S."/>
            <person name="Petersen M."/>
            <person name="Berrin J.G."/>
            <person name="Delaux P.M."/>
            <person name="Dal Grande F."/>
            <person name="Keller J."/>
        </authorList>
    </citation>
    <scope>NUCLEOTIDE SEQUENCE [LARGE SCALE GENOMIC DNA]</scope>
    <source>
        <strain evidence="3 4">SAG 216-7</strain>
    </source>
</reference>
<dbReference type="PANTHER" id="PTHR11991">
    <property type="entry name" value="TRANSLATIONALLY CONTROLLED TUMOR PROTEIN-RELATED"/>
    <property type="match status" value="1"/>
</dbReference>
<feature type="domain" description="TCTP" evidence="2">
    <location>
        <begin position="1"/>
        <end position="166"/>
    </location>
</feature>
<dbReference type="Pfam" id="PF00838">
    <property type="entry name" value="TCTP"/>
    <property type="match status" value="1"/>
</dbReference>
<evidence type="ECO:0000313" key="3">
    <source>
        <dbReference type="EMBL" id="KAK9908862.1"/>
    </source>
</evidence>
<dbReference type="InterPro" id="IPR034737">
    <property type="entry name" value="TCTP"/>
</dbReference>
<gene>
    <name evidence="3" type="ORF">WJX75_003924</name>
</gene>
<comment type="caution">
    <text evidence="3">The sequence shown here is derived from an EMBL/GenBank/DDBJ whole genome shotgun (WGS) entry which is preliminary data.</text>
</comment>
<dbReference type="InterPro" id="IPR011323">
    <property type="entry name" value="Mss4/transl-control_tumour"/>
</dbReference>
<dbReference type="PROSITE" id="PS51797">
    <property type="entry name" value="TCTP_3"/>
    <property type="match status" value="1"/>
</dbReference>
<dbReference type="InterPro" id="IPR011057">
    <property type="entry name" value="Mss4-like_sf"/>
</dbReference>
<dbReference type="InterPro" id="IPR018105">
    <property type="entry name" value="Translational_control_tumour_p"/>
</dbReference>
<dbReference type="PROSITE" id="PS01002">
    <property type="entry name" value="TCTP_1"/>
    <property type="match status" value="1"/>
</dbReference>